<dbReference type="STRING" id="231916.A0A409Y5N2"/>
<organism evidence="3 4">
    <name type="scientific">Gymnopilus dilepis</name>
    <dbReference type="NCBI Taxonomy" id="231916"/>
    <lineage>
        <taxon>Eukaryota</taxon>
        <taxon>Fungi</taxon>
        <taxon>Dikarya</taxon>
        <taxon>Basidiomycota</taxon>
        <taxon>Agaricomycotina</taxon>
        <taxon>Agaricomycetes</taxon>
        <taxon>Agaricomycetidae</taxon>
        <taxon>Agaricales</taxon>
        <taxon>Agaricineae</taxon>
        <taxon>Hymenogastraceae</taxon>
        <taxon>Gymnopilus</taxon>
    </lineage>
</organism>
<feature type="domain" description="DNA2/NAM7 helicase helicase" evidence="1">
    <location>
        <begin position="407"/>
        <end position="478"/>
    </location>
</feature>
<dbReference type="PANTHER" id="PTHR10887:SF495">
    <property type="entry name" value="HELICASE SENATAXIN ISOFORM X1-RELATED"/>
    <property type="match status" value="1"/>
</dbReference>
<protein>
    <recommendedName>
        <fullName evidence="5">DNA2/NAM7 helicase-like C-terminal domain-containing protein</fullName>
    </recommendedName>
</protein>
<dbReference type="InParanoid" id="A0A409Y5N2"/>
<evidence type="ECO:0000259" key="2">
    <source>
        <dbReference type="Pfam" id="PF13087"/>
    </source>
</evidence>
<keyword evidence="4" id="KW-1185">Reference proteome</keyword>
<accession>A0A409Y5N2</accession>
<evidence type="ECO:0000259" key="1">
    <source>
        <dbReference type="Pfam" id="PF13086"/>
    </source>
</evidence>
<gene>
    <name evidence="3" type="ORF">CVT26_013588</name>
</gene>
<feature type="domain" description="DNA2/NAM7 helicase helicase" evidence="1">
    <location>
        <begin position="505"/>
        <end position="590"/>
    </location>
</feature>
<dbReference type="InterPro" id="IPR045055">
    <property type="entry name" value="DNA2/NAM7-like"/>
</dbReference>
<dbReference type="SUPFAM" id="SSF52540">
    <property type="entry name" value="P-loop containing nucleoside triphosphate hydrolases"/>
    <property type="match status" value="1"/>
</dbReference>
<dbReference type="PANTHER" id="PTHR10887">
    <property type="entry name" value="DNA2/NAM7 HELICASE FAMILY"/>
    <property type="match status" value="1"/>
</dbReference>
<feature type="domain" description="DNA2/NAM7 helicase-like C-terminal" evidence="2">
    <location>
        <begin position="601"/>
        <end position="770"/>
    </location>
</feature>
<comment type="caution">
    <text evidence="3">The sequence shown here is derived from an EMBL/GenBank/DDBJ whole genome shotgun (WGS) entry which is preliminary data.</text>
</comment>
<dbReference type="Pfam" id="PF13086">
    <property type="entry name" value="AAA_11"/>
    <property type="match status" value="2"/>
</dbReference>
<dbReference type="Proteomes" id="UP000284706">
    <property type="component" value="Unassembled WGS sequence"/>
</dbReference>
<dbReference type="InterPro" id="IPR047187">
    <property type="entry name" value="SF1_C_Upf1"/>
</dbReference>
<dbReference type="InterPro" id="IPR041677">
    <property type="entry name" value="DNA2/NAM7_AAA_11"/>
</dbReference>
<name>A0A409Y5N2_9AGAR</name>
<reference evidence="3 4" key="1">
    <citation type="journal article" date="2018" name="Evol. Lett.">
        <title>Horizontal gene cluster transfer increased hallucinogenic mushroom diversity.</title>
        <authorList>
            <person name="Reynolds H.T."/>
            <person name="Vijayakumar V."/>
            <person name="Gluck-Thaler E."/>
            <person name="Korotkin H.B."/>
            <person name="Matheny P.B."/>
            <person name="Slot J.C."/>
        </authorList>
    </citation>
    <scope>NUCLEOTIDE SEQUENCE [LARGE SCALE GENOMIC DNA]</scope>
    <source>
        <strain evidence="3 4">SRW20</strain>
    </source>
</reference>
<dbReference type="GO" id="GO:0004386">
    <property type="term" value="F:helicase activity"/>
    <property type="evidence" value="ECO:0007669"/>
    <property type="project" value="InterPro"/>
</dbReference>
<evidence type="ECO:0000313" key="3">
    <source>
        <dbReference type="EMBL" id="PPQ98332.1"/>
    </source>
</evidence>
<sequence>MSRMTPSISKLIYVTQDIIDGISPDLPLTLSTIRIPEALIGDSDLLSIFDHSRPLGISPGYAEDGRLLGLAISDNLNCRIIEFKTAKRGERRRPAGGSSATDVAPGLKSLEEKILCRPAGDLLAFDMGPLAMALYKDLRLSITSAIDIQSAYSAVDRKPLGAIRAAVGDDADSPYKMKVKVENIKNTFLYPVYDPDNNHTVIDLAVRAWVSQFLAIYGNGESVFEKAPRIDTRKLTAPHLQMISKLFNDSHRLDQKKPVQVAHQFQQSVNGADSQLQLKATHFNNRFRGDRKLRMEVDGQHGKFNVTGSLGGVSGRAANVVTTNNLTKNVITTVTSIGRDDPTTAEAQRAAAVLRILQGTDKLLDESPWIQNIWFPQDDEGSLTWPEEWSKESIAKPTRKQSLPPFQLNSSQRSAVNYMMSRQDKDRITLVQGPPGTGKTSVIAAFVHFSSILPQFGGVWLVAQSNVAVKNIAEKLAKTNFLEWKLLVSRDFIFQWHEHLYTKITDRIISSEEFISTSKASIRGTKVILCTLSMLSNKNLKKFTTEVPLKTLIIDEASQIEIGSYVPVFSNFKGSLRKVCFIGDDKQLPPHGQEDLKDLQSIFEVPHLSKHVKFLDTQYRMPPQIGTIISDLVYEGKLKSNPEHPVTSDTTACYFLDIPGKERPLQTGSYLNTAECEAILLLAEKLEEQGKSYRIITPYDGQRTYIETEMKEKGLKWEDKCFNVDSFQGNEEDFIIISVVRSRSLGFLKNLRRTNVMLTRCKLGMFIVSSLQFLQGPGAETLVGKLLKRMEPAVWLTPTDIEEGKF</sequence>
<dbReference type="InterPro" id="IPR041679">
    <property type="entry name" value="DNA2/NAM7-like_C"/>
</dbReference>
<dbReference type="OrthoDB" id="6513042at2759"/>
<evidence type="ECO:0000313" key="4">
    <source>
        <dbReference type="Proteomes" id="UP000284706"/>
    </source>
</evidence>
<dbReference type="AlphaFoldDB" id="A0A409Y5N2"/>
<dbReference type="InterPro" id="IPR027417">
    <property type="entry name" value="P-loop_NTPase"/>
</dbReference>
<evidence type="ECO:0008006" key="5">
    <source>
        <dbReference type="Google" id="ProtNLM"/>
    </source>
</evidence>
<dbReference type="Pfam" id="PF13087">
    <property type="entry name" value="AAA_12"/>
    <property type="match status" value="1"/>
</dbReference>
<dbReference type="EMBL" id="NHYE01001112">
    <property type="protein sequence ID" value="PPQ98332.1"/>
    <property type="molecule type" value="Genomic_DNA"/>
</dbReference>
<dbReference type="CDD" id="cd17934">
    <property type="entry name" value="DEXXQc_Upf1-like"/>
    <property type="match status" value="1"/>
</dbReference>
<dbReference type="CDD" id="cd18808">
    <property type="entry name" value="SF1_C_Upf1"/>
    <property type="match status" value="1"/>
</dbReference>
<proteinExistence type="predicted"/>
<dbReference type="Gene3D" id="3.40.50.300">
    <property type="entry name" value="P-loop containing nucleotide triphosphate hydrolases"/>
    <property type="match status" value="2"/>
</dbReference>